<proteinExistence type="predicted"/>
<dbReference type="InterPro" id="IPR021224">
    <property type="entry name" value="DUF2690"/>
</dbReference>
<reference evidence="3" key="1">
    <citation type="submission" date="2016-06" db="EMBL/GenBank/DDBJ databases">
        <authorList>
            <person name="Varghese N."/>
            <person name="Submissions Spin"/>
        </authorList>
    </citation>
    <scope>NUCLEOTIDE SEQUENCE [LARGE SCALE GENOMIC DNA]</scope>
    <source>
        <strain evidence="3">DSM 45246</strain>
    </source>
</reference>
<dbReference type="RefSeq" id="WP_091265030.1">
    <property type="nucleotide sequence ID" value="NZ_FMCS01000006.1"/>
</dbReference>
<name>A0A1C4XT51_9ACTN</name>
<dbReference type="Proteomes" id="UP000199629">
    <property type="component" value="Unassembled WGS sequence"/>
</dbReference>
<sequence>MFLAKHSARVRQMAVASMFVMTAVLAAPGAASASTTTDPDLCRNGGGSGYLSCNGKDPNALGCTGVTKADGQAKNGVYIELRYSSTCQAYWTRYTNSGGSTGEAQIKGTSVTYKKTLAAYAGETGWTPMAAANQSPKACLHFYYAATSQWMDYCVG</sequence>
<feature type="chain" id="PRO_5038424502" description="DUF2690 domain-containing protein" evidence="1">
    <location>
        <begin position="27"/>
        <end position="156"/>
    </location>
</feature>
<keyword evidence="1" id="KW-0732">Signal</keyword>
<gene>
    <name evidence="2" type="ORF">GA0070214_106338</name>
</gene>
<feature type="signal peptide" evidence="1">
    <location>
        <begin position="1"/>
        <end position="26"/>
    </location>
</feature>
<evidence type="ECO:0000313" key="3">
    <source>
        <dbReference type="Proteomes" id="UP000199629"/>
    </source>
</evidence>
<dbReference type="Pfam" id="PF10901">
    <property type="entry name" value="DUF2690"/>
    <property type="match status" value="1"/>
</dbReference>
<organism evidence="2 3">
    <name type="scientific">Micromonospora chaiyaphumensis</name>
    <dbReference type="NCBI Taxonomy" id="307119"/>
    <lineage>
        <taxon>Bacteria</taxon>
        <taxon>Bacillati</taxon>
        <taxon>Actinomycetota</taxon>
        <taxon>Actinomycetes</taxon>
        <taxon>Micromonosporales</taxon>
        <taxon>Micromonosporaceae</taxon>
        <taxon>Micromonospora</taxon>
    </lineage>
</organism>
<protein>
    <recommendedName>
        <fullName evidence="4">DUF2690 domain-containing protein</fullName>
    </recommendedName>
</protein>
<evidence type="ECO:0000256" key="1">
    <source>
        <dbReference type="SAM" id="SignalP"/>
    </source>
</evidence>
<accession>A0A1C4XT51</accession>
<evidence type="ECO:0000313" key="2">
    <source>
        <dbReference type="EMBL" id="SCF11624.1"/>
    </source>
</evidence>
<evidence type="ECO:0008006" key="4">
    <source>
        <dbReference type="Google" id="ProtNLM"/>
    </source>
</evidence>
<keyword evidence="3" id="KW-1185">Reference proteome</keyword>
<dbReference type="AlphaFoldDB" id="A0A1C4XT51"/>
<dbReference type="EMBL" id="FMCS01000006">
    <property type="protein sequence ID" value="SCF11624.1"/>
    <property type="molecule type" value="Genomic_DNA"/>
</dbReference>